<feature type="region of interest" description="Disordered" evidence="1">
    <location>
        <begin position="417"/>
        <end position="553"/>
    </location>
</feature>
<evidence type="ECO:0000313" key="2">
    <source>
        <dbReference type="EMBL" id="TPX39236.1"/>
    </source>
</evidence>
<keyword evidence="3" id="KW-1185">Reference proteome</keyword>
<proteinExistence type="predicted"/>
<feature type="compositionally biased region" description="Low complexity" evidence="1">
    <location>
        <begin position="481"/>
        <end position="507"/>
    </location>
</feature>
<feature type="compositionally biased region" description="Polar residues" evidence="1">
    <location>
        <begin position="584"/>
        <end position="596"/>
    </location>
</feature>
<feature type="compositionally biased region" description="Polar residues" evidence="1">
    <location>
        <begin position="417"/>
        <end position="428"/>
    </location>
</feature>
<evidence type="ECO:0000313" key="3">
    <source>
        <dbReference type="Proteomes" id="UP000317494"/>
    </source>
</evidence>
<sequence>MGCGTIGCQTPSARPAAATTSRRRLGYHLIPRTFYSMSRDNVAQYEAKTLRTSNFATSINANKRQSTMSFNMLTCPLLILLLLQPFHHIANGAPTDYTEATLDEYISKLIRHREELFASKKIASLEIKDYFNNLDKQPGENDYVEFIKKVAIPETVRSASNKEYDTMMKGPTNQMPPKYLEFLSEALVNYLGVADEMKLTADEELQAEILETASAFMNSFTLYLDQLGRFIYPRVFGVSDGFLTPWLSSPTGTTTVESDLGVGPIKNGLNSEIVRINKRREALNAQGSGAKPLIPSISAAMSLVRLGVEWCCRGSQPAGVRETLLSDPEILSLVHDLAAAKVHLLQDALKIYFDRQYLGAEQNSKHTVSLKATASKLYERFMNNSPYGMVSSTGRMKSREPAAGTVRGPSVAIAGMSSTHLSGRQSNGDFERRPSKHRGSTSNAGPVMGSSMHPISQSRGPETRIPRQPGSQSIRGHETWSSPSSDSAESTSTQSQSPSSSPRTTRQAGKVRSGGQSTGRPRTMAPPQRGSKSIGGIDCISPPSDSIEDNLPDECTPSKSHDCFYWFPWTKSSDAGVSIDETRSSPSSRLAGPQSSRYEESTSPRSHKCFYLCPGT</sequence>
<reference evidence="2 3" key="1">
    <citation type="journal article" date="2019" name="Sci. Rep.">
        <title>Comparative genomics of chytrid fungi reveal insights into the obligate biotrophic and pathogenic lifestyle of Synchytrium endobioticum.</title>
        <authorList>
            <person name="van de Vossenberg B.T.L.H."/>
            <person name="Warris S."/>
            <person name="Nguyen H.D.T."/>
            <person name="van Gent-Pelzer M.P.E."/>
            <person name="Joly D.L."/>
            <person name="van de Geest H.C."/>
            <person name="Bonants P.J.M."/>
            <person name="Smith D.S."/>
            <person name="Levesque C.A."/>
            <person name="van der Lee T.A.J."/>
        </authorList>
    </citation>
    <scope>NUCLEOTIDE SEQUENCE [LARGE SCALE GENOMIC DNA]</scope>
    <source>
        <strain evidence="2 3">MB42</strain>
    </source>
</reference>
<protein>
    <submittedName>
        <fullName evidence="2">Uncharacterized protein</fullName>
    </submittedName>
</protein>
<dbReference type="Proteomes" id="UP000317494">
    <property type="component" value="Unassembled WGS sequence"/>
</dbReference>
<dbReference type="EMBL" id="QEAN01000358">
    <property type="protein sequence ID" value="TPX39236.1"/>
    <property type="molecule type" value="Genomic_DNA"/>
</dbReference>
<gene>
    <name evidence="2" type="ORF">SeMB42_g06404</name>
</gene>
<feature type="region of interest" description="Disordered" evidence="1">
    <location>
        <begin position="575"/>
        <end position="606"/>
    </location>
</feature>
<accession>A0A507CL63</accession>
<comment type="caution">
    <text evidence="2">The sequence shown here is derived from an EMBL/GenBank/DDBJ whole genome shotgun (WGS) entry which is preliminary data.</text>
</comment>
<dbReference type="AlphaFoldDB" id="A0A507CL63"/>
<evidence type="ECO:0000256" key="1">
    <source>
        <dbReference type="SAM" id="MobiDB-lite"/>
    </source>
</evidence>
<organism evidence="2 3">
    <name type="scientific">Synchytrium endobioticum</name>
    <dbReference type="NCBI Taxonomy" id="286115"/>
    <lineage>
        <taxon>Eukaryota</taxon>
        <taxon>Fungi</taxon>
        <taxon>Fungi incertae sedis</taxon>
        <taxon>Chytridiomycota</taxon>
        <taxon>Chytridiomycota incertae sedis</taxon>
        <taxon>Chytridiomycetes</taxon>
        <taxon>Synchytriales</taxon>
        <taxon>Synchytriaceae</taxon>
        <taxon>Synchytrium</taxon>
    </lineage>
</organism>
<dbReference type="VEuPathDB" id="FungiDB:SeMB42_g06404"/>
<name>A0A507CL63_9FUNG</name>